<dbReference type="InterPro" id="IPR001900">
    <property type="entry name" value="RNase_II/R"/>
</dbReference>
<evidence type="ECO:0000256" key="6">
    <source>
        <dbReference type="ARBA" id="ARBA00022884"/>
    </source>
</evidence>
<keyword evidence="11" id="KW-1185">Reference proteome</keyword>
<keyword evidence="6 7" id="KW-0694">RNA-binding</keyword>
<evidence type="ECO:0000313" key="10">
    <source>
        <dbReference type="EMBL" id="AVX04452.1"/>
    </source>
</evidence>
<accession>A0A2R4MEL3</accession>
<dbReference type="PANTHER" id="PTHR23355">
    <property type="entry name" value="RIBONUCLEASE"/>
    <property type="match status" value="1"/>
</dbReference>
<dbReference type="Gene3D" id="2.40.50.140">
    <property type="entry name" value="Nucleic acid-binding proteins"/>
    <property type="match status" value="1"/>
</dbReference>
<dbReference type="InterPro" id="IPR022966">
    <property type="entry name" value="RNase_II/R_CS"/>
</dbReference>
<dbReference type="Pfam" id="PF00575">
    <property type="entry name" value="S1"/>
    <property type="match status" value="1"/>
</dbReference>
<dbReference type="InterPro" id="IPR003029">
    <property type="entry name" value="S1_domain"/>
</dbReference>
<name>A0A2R4MEL3_9HYPH</name>
<dbReference type="NCBIfam" id="TIGR00358">
    <property type="entry name" value="3_prime_RNase"/>
    <property type="match status" value="1"/>
</dbReference>
<feature type="compositionally biased region" description="Basic and acidic residues" evidence="8">
    <location>
        <begin position="1"/>
        <end position="18"/>
    </location>
</feature>
<feature type="compositionally biased region" description="Basic residues" evidence="8">
    <location>
        <begin position="745"/>
        <end position="772"/>
    </location>
</feature>
<organism evidence="10 11">
    <name type="scientific">Maritalea myrionectae</name>
    <dbReference type="NCBI Taxonomy" id="454601"/>
    <lineage>
        <taxon>Bacteria</taxon>
        <taxon>Pseudomonadati</taxon>
        <taxon>Pseudomonadota</taxon>
        <taxon>Alphaproteobacteria</taxon>
        <taxon>Hyphomicrobiales</taxon>
        <taxon>Devosiaceae</taxon>
        <taxon>Maritalea</taxon>
    </lineage>
</organism>
<dbReference type="NCBIfam" id="TIGR02063">
    <property type="entry name" value="RNase_R"/>
    <property type="match status" value="1"/>
</dbReference>
<evidence type="ECO:0000256" key="5">
    <source>
        <dbReference type="ARBA" id="ARBA00022839"/>
    </source>
</evidence>
<dbReference type="STRING" id="1122213.GCA_000423365_02228"/>
<sequence>MAGKDKTSRLKQSPEARQKPNFRAKQNRDGTMPTREEIVDYIVRFPNHASKRDLAKAFGIRGDDRIIFKALLKEMEEDGLLTRDKKKYHPVAELPSVTVIEIPFDADSDHMIGYPAKWDGDQESRPKVLISKGKNDRAVPAPGDRVLARIDRDENKDPIYTARPMKVLDKPKKALIGIVRKTDKGARLIPVDRKGKEMQIHQGDIGDAKEGDLVEVEQYVSGRMMVPRARVTHIIGNPKSEKAISLIALHNQDIPYRFPNSVIEEAEAQEAAGLEGREDWRHIPIVTIDPADAKDHDDAVYAELDDDPANEGGYLIYIAIADVANYVRPESAMDKEALIRGNSVYFPDQVVPMLPERISNNLCSLVEGENRAAMGLVIKIDKDGNKLDHHFHRVLMRSAAKLSYQQAQTAIDGHPDDKTEPLLEPILKPLFAAYAALEKAQKQRSPLALDLPERRIRLNEEGLVEDVFVPERLTAHRLIEEMMIQANVAAAETLEAKKSPLLYRVHDAPSQQKMIGLKESLASLDINLSIGENVKPMHFNKVLAQAANTDNPHMVNELVLRSQAQAEYTNENYGHFGLNLRRYAHFTSPIRRYADLIVHRALISALKLGDDGLKPGAESKLAGIGEQISMTERRAMMAERETSDRLLAYFLADQIGARFNGRIAGVIGAGLFVRLDKTGADGFIPASTLGTDYFVHDESQQALIGERTGERFRIGDQVEVRLMEAVPLAGSLRFEMLSKGEKTKPIGRGRSKRSFGTKSKGFARKRGKRSAK</sequence>
<dbReference type="Pfam" id="PF17876">
    <property type="entry name" value="CSD2"/>
    <property type="match status" value="1"/>
</dbReference>
<comment type="catalytic activity">
    <reaction evidence="1 7">
        <text>Exonucleolytic cleavage in the 3'- to 5'-direction to yield nucleoside 5'-phosphates.</text>
        <dbReference type="EC" id="3.1.13.1"/>
    </reaction>
</comment>
<dbReference type="PANTHER" id="PTHR23355:SF9">
    <property type="entry name" value="DIS3-LIKE EXONUCLEASE 2"/>
    <property type="match status" value="1"/>
</dbReference>
<evidence type="ECO:0000259" key="9">
    <source>
        <dbReference type="PROSITE" id="PS50126"/>
    </source>
</evidence>
<comment type="similarity">
    <text evidence="7">Belongs to the RNR ribonuclease family. RNase R subfamily.</text>
</comment>
<dbReference type="EMBL" id="CP021330">
    <property type="protein sequence ID" value="AVX04452.1"/>
    <property type="molecule type" value="Genomic_DNA"/>
</dbReference>
<evidence type="ECO:0000313" key="11">
    <source>
        <dbReference type="Proteomes" id="UP000258927"/>
    </source>
</evidence>
<evidence type="ECO:0000256" key="8">
    <source>
        <dbReference type="SAM" id="MobiDB-lite"/>
    </source>
</evidence>
<dbReference type="InterPro" id="IPR040476">
    <property type="entry name" value="CSD2"/>
</dbReference>
<dbReference type="SUPFAM" id="SSF50249">
    <property type="entry name" value="Nucleic acid-binding proteins"/>
    <property type="match status" value="2"/>
</dbReference>
<feature type="domain" description="S1 motif" evidence="9">
    <location>
        <begin position="656"/>
        <end position="737"/>
    </location>
</feature>
<dbReference type="InterPro" id="IPR011805">
    <property type="entry name" value="RNase_R"/>
</dbReference>
<evidence type="ECO:0000256" key="3">
    <source>
        <dbReference type="ARBA" id="ARBA00022722"/>
    </source>
</evidence>
<dbReference type="Pfam" id="PF00773">
    <property type="entry name" value="RNB"/>
    <property type="match status" value="1"/>
</dbReference>
<keyword evidence="5 7" id="KW-0269">Exonuclease</keyword>
<dbReference type="InterPro" id="IPR012340">
    <property type="entry name" value="NA-bd_OB-fold"/>
</dbReference>
<evidence type="ECO:0000256" key="1">
    <source>
        <dbReference type="ARBA" id="ARBA00001849"/>
    </source>
</evidence>
<dbReference type="AlphaFoldDB" id="A0A2R4MEL3"/>
<gene>
    <name evidence="7" type="primary">rnr</name>
    <name evidence="10" type="ORF">MXMO3_01928</name>
</gene>
<dbReference type="KEGG" id="mmyr:MXMO3_01928"/>
<reference evidence="10 11" key="1">
    <citation type="submission" date="2017-05" db="EMBL/GenBank/DDBJ databases">
        <title>Genome Analysis of Maritalea myrionectae HL2708#5.</title>
        <authorList>
            <consortium name="Cotde Inc.-PKNU"/>
            <person name="Jang D."/>
            <person name="Oh H.-M."/>
        </authorList>
    </citation>
    <scope>NUCLEOTIDE SEQUENCE [LARGE SCALE GENOMIC DNA]</scope>
    <source>
        <strain evidence="10 11">HL2708#5</strain>
    </source>
</reference>
<comment type="subcellular location">
    <subcellularLocation>
        <location evidence="7">Cytoplasm</location>
    </subcellularLocation>
</comment>
<keyword evidence="2 7" id="KW-0963">Cytoplasm</keyword>
<proteinExistence type="inferred from homology"/>
<dbReference type="InterPro" id="IPR050180">
    <property type="entry name" value="RNR_Ribonuclease"/>
</dbReference>
<dbReference type="CDD" id="cd04471">
    <property type="entry name" value="S1_RNase_R"/>
    <property type="match status" value="1"/>
</dbReference>
<dbReference type="EC" id="3.1.13.1" evidence="7"/>
<evidence type="ECO:0000256" key="4">
    <source>
        <dbReference type="ARBA" id="ARBA00022801"/>
    </source>
</evidence>
<dbReference type="SMART" id="SM00955">
    <property type="entry name" value="RNB"/>
    <property type="match status" value="1"/>
</dbReference>
<dbReference type="GO" id="GO:0008859">
    <property type="term" value="F:exoribonuclease II activity"/>
    <property type="evidence" value="ECO:0007669"/>
    <property type="project" value="UniProtKB-UniRule"/>
</dbReference>
<dbReference type="GO" id="GO:0003723">
    <property type="term" value="F:RNA binding"/>
    <property type="evidence" value="ECO:0007669"/>
    <property type="project" value="UniProtKB-UniRule"/>
</dbReference>
<dbReference type="GO" id="GO:0006402">
    <property type="term" value="P:mRNA catabolic process"/>
    <property type="evidence" value="ECO:0007669"/>
    <property type="project" value="TreeGrafter"/>
</dbReference>
<dbReference type="Proteomes" id="UP000258927">
    <property type="component" value="Chromosome"/>
</dbReference>
<dbReference type="HAMAP" id="MF_01895">
    <property type="entry name" value="RNase_R"/>
    <property type="match status" value="1"/>
</dbReference>
<evidence type="ECO:0000256" key="7">
    <source>
        <dbReference type="HAMAP-Rule" id="MF_01895"/>
    </source>
</evidence>
<dbReference type="PROSITE" id="PS01175">
    <property type="entry name" value="RIBONUCLEASE_II"/>
    <property type="match status" value="1"/>
</dbReference>
<dbReference type="GO" id="GO:0005829">
    <property type="term" value="C:cytosol"/>
    <property type="evidence" value="ECO:0007669"/>
    <property type="project" value="TreeGrafter"/>
</dbReference>
<dbReference type="InterPro" id="IPR004476">
    <property type="entry name" value="RNase_II/RNase_R"/>
</dbReference>
<feature type="region of interest" description="Disordered" evidence="8">
    <location>
        <begin position="741"/>
        <end position="772"/>
    </location>
</feature>
<dbReference type="SMART" id="SM00316">
    <property type="entry name" value="S1"/>
    <property type="match status" value="1"/>
</dbReference>
<evidence type="ECO:0000256" key="2">
    <source>
        <dbReference type="ARBA" id="ARBA00022490"/>
    </source>
</evidence>
<comment type="function">
    <text evidence="7">3'-5' exoribonuclease that releases 5'-nucleoside monophosphates and is involved in maturation of structured RNAs.</text>
</comment>
<dbReference type="RefSeq" id="WP_051213713.1">
    <property type="nucleotide sequence ID" value="NZ_CP021330.1"/>
</dbReference>
<keyword evidence="3 7" id="KW-0540">Nuclease</keyword>
<feature type="region of interest" description="Disordered" evidence="8">
    <location>
        <begin position="1"/>
        <end position="31"/>
    </location>
</feature>
<dbReference type="PROSITE" id="PS50126">
    <property type="entry name" value="S1"/>
    <property type="match status" value="1"/>
</dbReference>
<keyword evidence="4 7" id="KW-0378">Hydrolase</keyword>
<protein>
    <recommendedName>
        <fullName evidence="7">Ribonuclease R</fullName>
        <shortName evidence="7">RNase R</shortName>
        <ecNumber evidence="7">3.1.13.1</ecNumber>
    </recommendedName>
</protein>